<accession>A0AAV7QK41</accession>
<comment type="caution">
    <text evidence="1">The sequence shown here is derived from an EMBL/GenBank/DDBJ whole genome shotgun (WGS) entry which is preliminary data.</text>
</comment>
<name>A0AAV7QK41_PLEWA</name>
<sequence>MSPMTCVTEPTESIDPTDLNSCVGYVNEMTLDEKSKAQEHQKDSRMDPKRKVPNVSKTYIYNYFTRARNGFGTTGENIESTISEDNQGSWAPTASSELAFDLAIKSTQIEKAQNNASCAVGTDSSLDTSTIGELIKLADTATGEGMSMHN</sequence>
<proteinExistence type="predicted"/>
<keyword evidence="2" id="KW-1185">Reference proteome</keyword>
<protein>
    <submittedName>
        <fullName evidence="1">Uncharacterized protein</fullName>
    </submittedName>
</protein>
<dbReference type="AlphaFoldDB" id="A0AAV7QK41"/>
<evidence type="ECO:0000313" key="1">
    <source>
        <dbReference type="EMBL" id="KAJ1139822.1"/>
    </source>
</evidence>
<gene>
    <name evidence="1" type="ORF">NDU88_006186</name>
</gene>
<reference evidence="1" key="1">
    <citation type="journal article" date="2022" name="bioRxiv">
        <title>Sequencing and chromosome-scale assembly of the giantPleurodeles waltlgenome.</title>
        <authorList>
            <person name="Brown T."/>
            <person name="Elewa A."/>
            <person name="Iarovenko S."/>
            <person name="Subramanian E."/>
            <person name="Araus A.J."/>
            <person name="Petzold A."/>
            <person name="Susuki M."/>
            <person name="Suzuki K.-i.T."/>
            <person name="Hayashi T."/>
            <person name="Toyoda A."/>
            <person name="Oliveira C."/>
            <person name="Osipova E."/>
            <person name="Leigh N.D."/>
            <person name="Simon A."/>
            <person name="Yun M.H."/>
        </authorList>
    </citation>
    <scope>NUCLEOTIDE SEQUENCE</scope>
    <source>
        <strain evidence="1">20211129_DDA</strain>
        <tissue evidence="1">Liver</tissue>
    </source>
</reference>
<organism evidence="1 2">
    <name type="scientific">Pleurodeles waltl</name>
    <name type="common">Iberian ribbed newt</name>
    <dbReference type="NCBI Taxonomy" id="8319"/>
    <lineage>
        <taxon>Eukaryota</taxon>
        <taxon>Metazoa</taxon>
        <taxon>Chordata</taxon>
        <taxon>Craniata</taxon>
        <taxon>Vertebrata</taxon>
        <taxon>Euteleostomi</taxon>
        <taxon>Amphibia</taxon>
        <taxon>Batrachia</taxon>
        <taxon>Caudata</taxon>
        <taxon>Salamandroidea</taxon>
        <taxon>Salamandridae</taxon>
        <taxon>Pleurodelinae</taxon>
        <taxon>Pleurodeles</taxon>
    </lineage>
</organism>
<evidence type="ECO:0000313" key="2">
    <source>
        <dbReference type="Proteomes" id="UP001066276"/>
    </source>
</evidence>
<dbReference type="EMBL" id="JANPWB010000010">
    <property type="protein sequence ID" value="KAJ1139822.1"/>
    <property type="molecule type" value="Genomic_DNA"/>
</dbReference>
<dbReference type="Proteomes" id="UP001066276">
    <property type="component" value="Chromosome 6"/>
</dbReference>